<dbReference type="AlphaFoldDB" id="A0A4Y2VKR3"/>
<name>A0A4Y2VKR3_ARAVE</name>
<reference evidence="2 3" key="1">
    <citation type="journal article" date="2019" name="Sci. Rep.">
        <title>Orb-weaving spider Araneus ventricosus genome elucidates the spidroin gene catalogue.</title>
        <authorList>
            <person name="Kono N."/>
            <person name="Nakamura H."/>
            <person name="Ohtoshi R."/>
            <person name="Moran D.A.P."/>
            <person name="Shinohara A."/>
            <person name="Yoshida Y."/>
            <person name="Fujiwara M."/>
            <person name="Mori M."/>
            <person name="Tomita M."/>
            <person name="Arakawa K."/>
        </authorList>
    </citation>
    <scope>NUCLEOTIDE SEQUENCE [LARGE SCALE GENOMIC DNA]</scope>
</reference>
<evidence type="ECO:0000313" key="3">
    <source>
        <dbReference type="Proteomes" id="UP000499080"/>
    </source>
</evidence>
<proteinExistence type="predicted"/>
<gene>
    <name evidence="2" type="ORF">AVEN_270084_1</name>
</gene>
<organism evidence="2 3">
    <name type="scientific">Araneus ventricosus</name>
    <name type="common">Orbweaver spider</name>
    <name type="synonym">Epeira ventricosa</name>
    <dbReference type="NCBI Taxonomy" id="182803"/>
    <lineage>
        <taxon>Eukaryota</taxon>
        <taxon>Metazoa</taxon>
        <taxon>Ecdysozoa</taxon>
        <taxon>Arthropoda</taxon>
        <taxon>Chelicerata</taxon>
        <taxon>Arachnida</taxon>
        <taxon>Araneae</taxon>
        <taxon>Araneomorphae</taxon>
        <taxon>Entelegynae</taxon>
        <taxon>Araneoidea</taxon>
        <taxon>Araneidae</taxon>
        <taxon>Araneus</taxon>
    </lineage>
</organism>
<evidence type="ECO:0000256" key="1">
    <source>
        <dbReference type="SAM" id="MobiDB-lite"/>
    </source>
</evidence>
<evidence type="ECO:0000313" key="2">
    <source>
        <dbReference type="EMBL" id="GBO24766.1"/>
    </source>
</evidence>
<comment type="caution">
    <text evidence="2">The sequence shown here is derived from an EMBL/GenBank/DDBJ whole genome shotgun (WGS) entry which is preliminary data.</text>
</comment>
<dbReference type="EMBL" id="BGPR01047719">
    <property type="protein sequence ID" value="GBO24766.1"/>
    <property type="molecule type" value="Genomic_DNA"/>
</dbReference>
<accession>A0A4Y2VKR3</accession>
<sequence>MTSPATDSQALWFLHNSPHYERLMQQPPVLPGYDLSLEWGERVTVPLVCHQGRREPSYLSGSLSSVNSLCIQGYSKNRIQILRVSKHPKSQRNIGAQKPSGSGRWHVT</sequence>
<keyword evidence="3" id="KW-1185">Reference proteome</keyword>
<protein>
    <submittedName>
        <fullName evidence="2">Uncharacterized protein</fullName>
    </submittedName>
</protein>
<dbReference type="Proteomes" id="UP000499080">
    <property type="component" value="Unassembled WGS sequence"/>
</dbReference>
<feature type="region of interest" description="Disordered" evidence="1">
    <location>
        <begin position="85"/>
        <end position="108"/>
    </location>
</feature>